<dbReference type="EMBL" id="CACSHJ010000089">
    <property type="protein sequence ID" value="CAA0384235.1"/>
    <property type="molecule type" value="Genomic_DNA"/>
</dbReference>
<dbReference type="Proteomes" id="UP000434276">
    <property type="component" value="Unassembled WGS sequence"/>
</dbReference>
<evidence type="ECO:0000313" key="3">
    <source>
        <dbReference type="Proteomes" id="UP000434276"/>
    </source>
</evidence>
<sequence length="79" mass="8711">MIKVLQSVKSYRSRPSTRHPSKKVRLAPNLSTASESPVNPVVDATNITTPPSEPLTSLQGGDNLMRDYQGEAKDRMEDD</sequence>
<name>A0A5S9XH90_ARATH</name>
<evidence type="ECO:0000313" key="2">
    <source>
        <dbReference type="EMBL" id="CAA0384235.1"/>
    </source>
</evidence>
<dbReference type="AlphaFoldDB" id="A0A5S9XH90"/>
<feature type="compositionally biased region" description="Basic residues" evidence="1">
    <location>
        <begin position="11"/>
        <end position="25"/>
    </location>
</feature>
<accession>A0A5S9XH90</accession>
<protein>
    <submittedName>
        <fullName evidence="2">Uncharacterized protein</fullName>
    </submittedName>
</protein>
<evidence type="ECO:0000256" key="1">
    <source>
        <dbReference type="SAM" id="MobiDB-lite"/>
    </source>
</evidence>
<feature type="region of interest" description="Disordered" evidence="1">
    <location>
        <begin position="1"/>
        <end position="79"/>
    </location>
</feature>
<feature type="compositionally biased region" description="Basic and acidic residues" evidence="1">
    <location>
        <begin position="64"/>
        <end position="79"/>
    </location>
</feature>
<organism evidence="2 3">
    <name type="scientific">Arabidopsis thaliana</name>
    <name type="common">Mouse-ear cress</name>
    <dbReference type="NCBI Taxonomy" id="3702"/>
    <lineage>
        <taxon>Eukaryota</taxon>
        <taxon>Viridiplantae</taxon>
        <taxon>Streptophyta</taxon>
        <taxon>Embryophyta</taxon>
        <taxon>Tracheophyta</taxon>
        <taxon>Spermatophyta</taxon>
        <taxon>Magnoliopsida</taxon>
        <taxon>eudicotyledons</taxon>
        <taxon>Gunneridae</taxon>
        <taxon>Pentapetalae</taxon>
        <taxon>rosids</taxon>
        <taxon>malvids</taxon>
        <taxon>Brassicales</taxon>
        <taxon>Brassicaceae</taxon>
        <taxon>Camelineae</taxon>
        <taxon>Arabidopsis</taxon>
    </lineage>
</organism>
<reference evidence="2 3" key="1">
    <citation type="submission" date="2019-12" db="EMBL/GenBank/DDBJ databases">
        <authorList>
            <person name="Jiao W.-B."/>
            <person name="Schneeberger K."/>
        </authorList>
    </citation>
    <scope>NUCLEOTIDE SEQUENCE [LARGE SCALE GENOMIC DNA]</scope>
    <source>
        <strain evidence="3">cv. C24</strain>
    </source>
</reference>
<proteinExistence type="predicted"/>
<gene>
    <name evidence="2" type="ORF">C24_LOCUS14426</name>
</gene>
<feature type="compositionally biased region" description="Polar residues" evidence="1">
    <location>
        <begin position="45"/>
        <end position="60"/>
    </location>
</feature>